<evidence type="ECO:0000256" key="5">
    <source>
        <dbReference type="ARBA" id="ARBA00023002"/>
    </source>
</evidence>
<evidence type="ECO:0000256" key="2">
    <source>
        <dbReference type="ARBA" id="ARBA00005466"/>
    </source>
</evidence>
<evidence type="ECO:0000256" key="4">
    <source>
        <dbReference type="ARBA" id="ARBA00022827"/>
    </source>
</evidence>
<evidence type="ECO:0000313" key="8">
    <source>
        <dbReference type="Proteomes" id="UP000319818"/>
    </source>
</evidence>
<dbReference type="PANTHER" id="PTHR42973:SF39">
    <property type="entry name" value="FAD-BINDING PCMH-TYPE DOMAIN-CONTAINING PROTEIN"/>
    <property type="match status" value="1"/>
</dbReference>
<organism evidence="7 8">
    <name type="scientific">Pseudonocardia cypriaca</name>
    <dbReference type="NCBI Taxonomy" id="882449"/>
    <lineage>
        <taxon>Bacteria</taxon>
        <taxon>Bacillati</taxon>
        <taxon>Actinomycetota</taxon>
        <taxon>Actinomycetes</taxon>
        <taxon>Pseudonocardiales</taxon>
        <taxon>Pseudonocardiaceae</taxon>
        <taxon>Pseudonocardia</taxon>
    </lineage>
</organism>
<dbReference type="PANTHER" id="PTHR42973">
    <property type="entry name" value="BINDING OXIDOREDUCTASE, PUTATIVE (AFU_ORTHOLOGUE AFUA_1G17690)-RELATED"/>
    <property type="match status" value="1"/>
</dbReference>
<keyword evidence="3" id="KW-0285">Flavoprotein</keyword>
<dbReference type="SUPFAM" id="SSF56176">
    <property type="entry name" value="FAD-binding/transporter-associated domain-like"/>
    <property type="match status" value="1"/>
</dbReference>
<keyword evidence="5" id="KW-0560">Oxidoreductase</keyword>
<proteinExistence type="inferred from homology"/>
<gene>
    <name evidence="7" type="ORF">FB388_1156</name>
</gene>
<reference evidence="7 8" key="1">
    <citation type="submission" date="2019-06" db="EMBL/GenBank/DDBJ databases">
        <title>Sequencing the genomes of 1000 actinobacteria strains.</title>
        <authorList>
            <person name="Klenk H.-P."/>
        </authorList>
    </citation>
    <scope>NUCLEOTIDE SEQUENCE [LARGE SCALE GENOMIC DNA]</scope>
    <source>
        <strain evidence="7 8">DSM 45511</strain>
    </source>
</reference>
<dbReference type="GO" id="GO:0016491">
    <property type="term" value="F:oxidoreductase activity"/>
    <property type="evidence" value="ECO:0007669"/>
    <property type="project" value="UniProtKB-KW"/>
</dbReference>
<comment type="similarity">
    <text evidence="2">Belongs to the oxygen-dependent FAD-linked oxidoreductase family.</text>
</comment>
<evidence type="ECO:0000256" key="3">
    <source>
        <dbReference type="ARBA" id="ARBA00022630"/>
    </source>
</evidence>
<comment type="caution">
    <text evidence="7">The sequence shown here is derived from an EMBL/GenBank/DDBJ whole genome shotgun (WGS) entry which is preliminary data.</text>
</comment>
<accession>A0A543GCQ2</accession>
<dbReference type="InterPro" id="IPR016166">
    <property type="entry name" value="FAD-bd_PCMH"/>
</dbReference>
<dbReference type="InterPro" id="IPR016167">
    <property type="entry name" value="FAD-bd_PCMH_sub1"/>
</dbReference>
<dbReference type="Pfam" id="PF01565">
    <property type="entry name" value="FAD_binding_4"/>
    <property type="match status" value="1"/>
</dbReference>
<dbReference type="InterPro" id="IPR016169">
    <property type="entry name" value="FAD-bd_PCMH_sub2"/>
</dbReference>
<sequence length="206" mass="21722">MNYRSARWDPGFTPQDVTALASITQGSVLVAGDPELADEVPGPDTTILHEPAIAVGATNPADVQGAVRFSSEFRLPLAVMVPGHRAPSSANDGVLITTTRMNQIYLDLRGRTAIARAGALWSDVVDYAAELGLAPLVPSYPGTGIVGRSYGWNAGHVRSIEVVAATGHLIHVTPASDPRSFELLCESDSGDVGLGVITAMEFILFR</sequence>
<keyword evidence="4" id="KW-0274">FAD</keyword>
<dbReference type="Gene3D" id="3.30.43.10">
    <property type="entry name" value="Uridine Diphospho-n-acetylenolpyruvylglucosamine Reductase, domain 2"/>
    <property type="match status" value="1"/>
</dbReference>
<comment type="cofactor">
    <cofactor evidence="1">
        <name>FAD</name>
        <dbReference type="ChEBI" id="CHEBI:57692"/>
    </cofactor>
</comment>
<dbReference type="Proteomes" id="UP000319818">
    <property type="component" value="Unassembled WGS sequence"/>
</dbReference>
<dbReference type="InterPro" id="IPR036318">
    <property type="entry name" value="FAD-bd_PCMH-like_sf"/>
</dbReference>
<dbReference type="GO" id="GO:0071949">
    <property type="term" value="F:FAD binding"/>
    <property type="evidence" value="ECO:0007669"/>
    <property type="project" value="InterPro"/>
</dbReference>
<evidence type="ECO:0000256" key="1">
    <source>
        <dbReference type="ARBA" id="ARBA00001974"/>
    </source>
</evidence>
<keyword evidence="8" id="KW-1185">Reference proteome</keyword>
<dbReference type="PROSITE" id="PS51387">
    <property type="entry name" value="FAD_PCMH"/>
    <property type="match status" value="1"/>
</dbReference>
<dbReference type="InterPro" id="IPR006094">
    <property type="entry name" value="Oxid_FAD_bind_N"/>
</dbReference>
<feature type="domain" description="FAD-binding PCMH-type" evidence="6">
    <location>
        <begin position="47"/>
        <end position="206"/>
    </location>
</feature>
<protein>
    <submittedName>
        <fullName evidence="7">FAD binding domain-containing protein</fullName>
    </submittedName>
</protein>
<evidence type="ECO:0000313" key="7">
    <source>
        <dbReference type="EMBL" id="TQM43804.1"/>
    </source>
</evidence>
<dbReference type="RefSeq" id="WP_170225487.1">
    <property type="nucleotide sequence ID" value="NZ_VFPH01000001.1"/>
</dbReference>
<dbReference type="InterPro" id="IPR050416">
    <property type="entry name" value="FAD-linked_Oxidoreductase"/>
</dbReference>
<evidence type="ECO:0000259" key="6">
    <source>
        <dbReference type="PROSITE" id="PS51387"/>
    </source>
</evidence>
<dbReference type="Gene3D" id="3.30.465.10">
    <property type="match status" value="1"/>
</dbReference>
<dbReference type="EMBL" id="VFPH01000001">
    <property type="protein sequence ID" value="TQM43804.1"/>
    <property type="molecule type" value="Genomic_DNA"/>
</dbReference>
<dbReference type="AlphaFoldDB" id="A0A543GCQ2"/>
<name>A0A543GCQ2_9PSEU</name>